<keyword evidence="1" id="KW-0812">Transmembrane</keyword>
<keyword evidence="1" id="KW-1133">Transmembrane helix</keyword>
<dbReference type="InterPro" id="IPR029058">
    <property type="entry name" value="AB_hydrolase_fold"/>
</dbReference>
<dbReference type="SUPFAM" id="SSF53474">
    <property type="entry name" value="alpha/beta-Hydrolases"/>
    <property type="match status" value="1"/>
</dbReference>
<comment type="caution">
    <text evidence="3">The sequence shown here is derived from an EMBL/GenBank/DDBJ whole genome shotgun (WGS) entry which is preliminary data.</text>
</comment>
<dbReference type="EMBL" id="VMRY01000041">
    <property type="protein sequence ID" value="TVT54516.1"/>
    <property type="molecule type" value="Genomic_DNA"/>
</dbReference>
<accession>A0A558D0H9</accession>
<name>A0A558D0H9_9GAMM</name>
<keyword evidence="1" id="KW-0472">Membrane</keyword>
<evidence type="ECO:0000313" key="4">
    <source>
        <dbReference type="Proteomes" id="UP000317355"/>
    </source>
</evidence>
<gene>
    <name evidence="3" type="ORF">FHK82_09975</name>
</gene>
<feature type="domain" description="AB hydrolase-1" evidence="2">
    <location>
        <begin position="65"/>
        <end position="172"/>
    </location>
</feature>
<evidence type="ECO:0000256" key="1">
    <source>
        <dbReference type="SAM" id="Phobius"/>
    </source>
</evidence>
<dbReference type="InterPro" id="IPR000073">
    <property type="entry name" value="AB_hydrolase_1"/>
</dbReference>
<dbReference type="Pfam" id="PF00561">
    <property type="entry name" value="Abhydrolase_1"/>
    <property type="match status" value="1"/>
</dbReference>
<dbReference type="AlphaFoldDB" id="A0A558D0H9"/>
<dbReference type="PANTHER" id="PTHR12277:SF81">
    <property type="entry name" value="PROTEIN ABHD13"/>
    <property type="match status" value="1"/>
</dbReference>
<feature type="transmembrane region" description="Helical" evidence="1">
    <location>
        <begin position="6"/>
        <end position="24"/>
    </location>
</feature>
<evidence type="ECO:0000259" key="2">
    <source>
        <dbReference type="Pfam" id="PF00561"/>
    </source>
</evidence>
<dbReference type="Gene3D" id="3.40.50.1820">
    <property type="entry name" value="alpha/beta hydrolase"/>
    <property type="match status" value="1"/>
</dbReference>
<protein>
    <submittedName>
        <fullName evidence="3">Lysophospholipase</fullName>
    </submittedName>
</protein>
<reference evidence="3 4" key="1">
    <citation type="submission" date="2019-07" db="EMBL/GenBank/DDBJ databases">
        <title>The pathways for chlorine oxyanion respiration interact through the shared metabolite chlorate.</title>
        <authorList>
            <person name="Barnum T.P."/>
            <person name="Cheng Y."/>
            <person name="Hill K.A."/>
            <person name="Lucas L.N."/>
            <person name="Carlson H.K."/>
            <person name="Coates J.D."/>
        </authorList>
    </citation>
    <scope>NUCLEOTIDE SEQUENCE [LARGE SCALE GENOMIC DNA]</scope>
    <source>
        <strain evidence="3">BK-3</strain>
    </source>
</reference>
<dbReference type="PANTHER" id="PTHR12277">
    <property type="entry name" value="ALPHA/BETA HYDROLASE DOMAIN-CONTAINING PROTEIN"/>
    <property type="match status" value="1"/>
</dbReference>
<dbReference type="Proteomes" id="UP000317355">
    <property type="component" value="Unassembled WGS sequence"/>
</dbReference>
<sequence length="253" mass="28394">MKLFATIILSIIALYLLAGIWLYFMQHRLIYYPTQPIPHNYLSVPFQNGDASINTIVLNPGKEKAVLYFGGNAEAVVLNAELFIKDFPNSTVYLIDYRGYGASTGKPNEQALYADALFIYDQLKDQFAAISVIGRSLGSGVASLLASQRKIDRLVLITPYDSIVALAERSFPWFPVALFLNERYDSLSRVGAIKAETLILLAEFDLIVPRTHSQRLAHAFPDKQVRVEVIKGSDHNSLSLSPRYHVLLQQFLK</sequence>
<proteinExistence type="predicted"/>
<evidence type="ECO:0000313" key="3">
    <source>
        <dbReference type="EMBL" id="TVT54516.1"/>
    </source>
</evidence>
<organism evidence="3 4">
    <name type="scientific">Sedimenticola thiotaurini</name>
    <dbReference type="NCBI Taxonomy" id="1543721"/>
    <lineage>
        <taxon>Bacteria</taxon>
        <taxon>Pseudomonadati</taxon>
        <taxon>Pseudomonadota</taxon>
        <taxon>Gammaproteobacteria</taxon>
        <taxon>Chromatiales</taxon>
        <taxon>Sedimenticolaceae</taxon>
        <taxon>Sedimenticola</taxon>
    </lineage>
</organism>